<evidence type="ECO:0000313" key="5">
    <source>
        <dbReference type="Proteomes" id="UP000470404"/>
    </source>
</evidence>
<accession>A0A1I5IZM1</accession>
<keyword evidence="5" id="KW-1185">Reference proteome</keyword>
<organism evidence="3 4">
    <name type="scientific">Amycolatopsis rubida</name>
    <dbReference type="NCBI Taxonomy" id="112413"/>
    <lineage>
        <taxon>Bacteria</taxon>
        <taxon>Bacillati</taxon>
        <taxon>Actinomycetota</taxon>
        <taxon>Actinomycetes</taxon>
        <taxon>Pseudonocardiales</taxon>
        <taxon>Pseudonocardiaceae</taxon>
        <taxon>Amycolatopsis</taxon>
    </lineage>
</organism>
<protein>
    <submittedName>
        <fullName evidence="3">Bifunctional aromatase (Cyclase/dehydratase)</fullName>
    </submittedName>
    <submittedName>
        <fullName evidence="2">Nuclear transport factor 2 family protein</fullName>
    </submittedName>
</protein>
<dbReference type="EMBL" id="JAAGNC010000068">
    <property type="protein sequence ID" value="NEC56219.1"/>
    <property type="molecule type" value="Genomic_DNA"/>
</dbReference>
<dbReference type="STRING" id="112413.SAMN05421854_102818"/>
<feature type="domain" description="SnoaL-like" evidence="1">
    <location>
        <begin position="11"/>
        <end position="137"/>
    </location>
</feature>
<dbReference type="Proteomes" id="UP000470404">
    <property type="component" value="Unassembled WGS sequence"/>
</dbReference>
<dbReference type="Pfam" id="PF13577">
    <property type="entry name" value="SnoaL_4"/>
    <property type="match status" value="1"/>
</dbReference>
<dbReference type="Proteomes" id="UP000199137">
    <property type="component" value="Unassembled WGS sequence"/>
</dbReference>
<dbReference type="AlphaFoldDB" id="A0A1I5IZM1"/>
<evidence type="ECO:0000313" key="4">
    <source>
        <dbReference type="Proteomes" id="UP000199137"/>
    </source>
</evidence>
<dbReference type="RefSeq" id="WP_143132416.1">
    <property type="nucleotide sequence ID" value="NZ_FOWC01000002.1"/>
</dbReference>
<reference evidence="3 4" key="1">
    <citation type="submission" date="2016-10" db="EMBL/GenBank/DDBJ databases">
        <authorList>
            <person name="de Groot N.N."/>
        </authorList>
    </citation>
    <scope>NUCLEOTIDE SEQUENCE [LARGE SCALE GENOMIC DNA]</scope>
    <source>
        <strain evidence="3 4">DSM 44637</strain>
    </source>
</reference>
<dbReference type="Gene3D" id="3.10.450.50">
    <property type="match status" value="1"/>
</dbReference>
<proteinExistence type="predicted"/>
<reference evidence="2 5" key="2">
    <citation type="submission" date="2020-01" db="EMBL/GenBank/DDBJ databases">
        <title>Insect and environment-associated Actinomycetes.</title>
        <authorList>
            <person name="Currrie C."/>
            <person name="Chevrette M."/>
            <person name="Carlson C."/>
            <person name="Stubbendieck R."/>
            <person name="Wendt-Pienkowski E."/>
        </authorList>
    </citation>
    <scope>NUCLEOTIDE SEQUENCE [LARGE SCALE GENOMIC DNA]</scope>
    <source>
        <strain evidence="2 5">SID8386</strain>
    </source>
</reference>
<evidence type="ECO:0000259" key="1">
    <source>
        <dbReference type="Pfam" id="PF13577"/>
    </source>
</evidence>
<evidence type="ECO:0000313" key="2">
    <source>
        <dbReference type="EMBL" id="NEC56219.1"/>
    </source>
</evidence>
<dbReference type="InterPro" id="IPR032710">
    <property type="entry name" value="NTF2-like_dom_sf"/>
</dbReference>
<name>A0A1I5IZM1_9PSEU</name>
<dbReference type="InterPro" id="IPR037401">
    <property type="entry name" value="SnoaL-like"/>
</dbReference>
<gene>
    <name evidence="2" type="ORF">G3I59_11635</name>
    <name evidence="3" type="ORF">SAMN05421854_102818</name>
</gene>
<dbReference type="EMBL" id="FOWC01000002">
    <property type="protein sequence ID" value="SFO66015.1"/>
    <property type="molecule type" value="Genomic_DNA"/>
</dbReference>
<evidence type="ECO:0000313" key="3">
    <source>
        <dbReference type="EMBL" id="SFO66015.1"/>
    </source>
</evidence>
<dbReference type="OrthoDB" id="9130903at2"/>
<sequence>MATTAHPRVKMELYHQVQAFYAKQMQLMDDGDVEPWAETFTADATIANNANPAPATGRELILKVARKLAADVVSRGVQHRHWTGMLVVTEDSADQVRTQLYAMVAEIPAGGEARLWRSTFCRDTLVRGAGGWQVARRVVTHDDIQGSRSEEQA</sequence>
<dbReference type="SUPFAM" id="SSF54427">
    <property type="entry name" value="NTF2-like"/>
    <property type="match status" value="1"/>
</dbReference>